<gene>
    <name evidence="1" type="ORF">NE237_018443</name>
</gene>
<organism evidence="1 2">
    <name type="scientific">Protea cynaroides</name>
    <dbReference type="NCBI Taxonomy" id="273540"/>
    <lineage>
        <taxon>Eukaryota</taxon>
        <taxon>Viridiplantae</taxon>
        <taxon>Streptophyta</taxon>
        <taxon>Embryophyta</taxon>
        <taxon>Tracheophyta</taxon>
        <taxon>Spermatophyta</taxon>
        <taxon>Magnoliopsida</taxon>
        <taxon>Proteales</taxon>
        <taxon>Proteaceae</taxon>
        <taxon>Protea</taxon>
    </lineage>
</organism>
<evidence type="ECO:0000313" key="1">
    <source>
        <dbReference type="EMBL" id="KAJ4966594.1"/>
    </source>
</evidence>
<accession>A0A9Q0K9Z3</accession>
<dbReference type="Proteomes" id="UP001141806">
    <property type="component" value="Unassembled WGS sequence"/>
</dbReference>
<protein>
    <submittedName>
        <fullName evidence="1">Uncharacterized protein</fullName>
    </submittedName>
</protein>
<sequence length="157" mass="17643">MDGVVFRFSCVSRCIWLSSPIGGGGGIELRLCLVTLRPTIICSGSDSIAHTKVARVHDSVCFRSNEAEVQYARYARKKVEGGRRVDLASLALFDVERAFGDMGWLPTITYDACTRPDLVRQFYCNLQVVGDYNDTERGRKLRITSYVKGVEVSFDYR</sequence>
<dbReference type="OrthoDB" id="848707at2759"/>
<dbReference type="AlphaFoldDB" id="A0A9Q0K9Z3"/>
<name>A0A9Q0K9Z3_9MAGN</name>
<reference evidence="1" key="1">
    <citation type="journal article" date="2023" name="Plant J.">
        <title>The genome of the king protea, Protea cynaroides.</title>
        <authorList>
            <person name="Chang J."/>
            <person name="Duong T.A."/>
            <person name="Schoeman C."/>
            <person name="Ma X."/>
            <person name="Roodt D."/>
            <person name="Barker N."/>
            <person name="Li Z."/>
            <person name="Van de Peer Y."/>
            <person name="Mizrachi E."/>
        </authorList>
    </citation>
    <scope>NUCLEOTIDE SEQUENCE</scope>
    <source>
        <tissue evidence="1">Young leaves</tissue>
    </source>
</reference>
<evidence type="ECO:0000313" key="2">
    <source>
        <dbReference type="Proteomes" id="UP001141806"/>
    </source>
</evidence>
<comment type="caution">
    <text evidence="1">The sequence shown here is derived from an EMBL/GenBank/DDBJ whole genome shotgun (WGS) entry which is preliminary data.</text>
</comment>
<proteinExistence type="predicted"/>
<dbReference type="EMBL" id="JAMYWD010000007">
    <property type="protein sequence ID" value="KAJ4966594.1"/>
    <property type="molecule type" value="Genomic_DNA"/>
</dbReference>
<keyword evidence="2" id="KW-1185">Reference proteome</keyword>